<dbReference type="Proteomes" id="UP001291623">
    <property type="component" value="Unassembled WGS sequence"/>
</dbReference>
<keyword evidence="6" id="KW-1185">Reference proteome</keyword>
<dbReference type="InterPro" id="IPR005139">
    <property type="entry name" value="PCRF"/>
</dbReference>
<dbReference type="PANTHER" id="PTHR43804">
    <property type="entry name" value="LD18447P"/>
    <property type="match status" value="1"/>
</dbReference>
<protein>
    <recommendedName>
        <fullName evidence="4">Peptide chain release factor domain-containing protein</fullName>
    </recommendedName>
</protein>
<evidence type="ECO:0000313" key="5">
    <source>
        <dbReference type="EMBL" id="KAK4342569.1"/>
    </source>
</evidence>
<feature type="domain" description="Peptide chain release factor" evidence="4">
    <location>
        <begin position="106"/>
        <end position="193"/>
    </location>
</feature>
<comment type="similarity">
    <text evidence="1">Belongs to the prokaryotic/mitochondrial release factor family.</text>
</comment>
<evidence type="ECO:0000259" key="4">
    <source>
        <dbReference type="SMART" id="SM00937"/>
    </source>
</evidence>
<dbReference type="EMBL" id="JAVYJV010000021">
    <property type="protein sequence ID" value="KAK4342569.1"/>
    <property type="molecule type" value="Genomic_DNA"/>
</dbReference>
<dbReference type="PANTHER" id="PTHR43804:SF7">
    <property type="entry name" value="LD18447P"/>
    <property type="match status" value="1"/>
</dbReference>
<organism evidence="5 6">
    <name type="scientific">Anisodus tanguticus</name>
    <dbReference type="NCBI Taxonomy" id="243964"/>
    <lineage>
        <taxon>Eukaryota</taxon>
        <taxon>Viridiplantae</taxon>
        <taxon>Streptophyta</taxon>
        <taxon>Embryophyta</taxon>
        <taxon>Tracheophyta</taxon>
        <taxon>Spermatophyta</taxon>
        <taxon>Magnoliopsida</taxon>
        <taxon>eudicotyledons</taxon>
        <taxon>Gunneridae</taxon>
        <taxon>Pentapetalae</taxon>
        <taxon>asterids</taxon>
        <taxon>lamiids</taxon>
        <taxon>Solanales</taxon>
        <taxon>Solanaceae</taxon>
        <taxon>Solanoideae</taxon>
        <taxon>Hyoscyameae</taxon>
        <taxon>Anisodus</taxon>
    </lineage>
</organism>
<evidence type="ECO:0000256" key="3">
    <source>
        <dbReference type="ARBA" id="ARBA00022917"/>
    </source>
</evidence>
<proteinExistence type="inferred from homology"/>
<gene>
    <name evidence="5" type="ORF">RND71_038385</name>
</gene>
<evidence type="ECO:0000313" key="6">
    <source>
        <dbReference type="Proteomes" id="UP001291623"/>
    </source>
</evidence>
<name>A0AAE1QYY3_9SOLA</name>
<evidence type="ECO:0000256" key="1">
    <source>
        <dbReference type="ARBA" id="ARBA00010835"/>
    </source>
</evidence>
<dbReference type="InterPro" id="IPR045853">
    <property type="entry name" value="Pep_chain_release_fac_I_sf"/>
</dbReference>
<dbReference type="SMART" id="SM00937">
    <property type="entry name" value="PCRF"/>
    <property type="match status" value="1"/>
</dbReference>
<evidence type="ECO:0000256" key="2">
    <source>
        <dbReference type="ARBA" id="ARBA00022481"/>
    </source>
</evidence>
<dbReference type="SUPFAM" id="SSF75620">
    <property type="entry name" value="Release factor"/>
    <property type="match status" value="1"/>
</dbReference>
<comment type="caution">
    <text evidence="5">The sequence shown here is derived from an EMBL/GenBank/DDBJ whole genome shotgun (WGS) entry which is preliminary data.</text>
</comment>
<keyword evidence="3" id="KW-0648">Protein biosynthesis</keyword>
<dbReference type="GO" id="GO:0005737">
    <property type="term" value="C:cytoplasm"/>
    <property type="evidence" value="ECO:0007669"/>
    <property type="project" value="UniProtKB-ARBA"/>
</dbReference>
<dbReference type="Pfam" id="PF00472">
    <property type="entry name" value="RF-1"/>
    <property type="match status" value="1"/>
</dbReference>
<dbReference type="Gene3D" id="6.10.140.1950">
    <property type="match status" value="1"/>
</dbReference>
<sequence>MIRDDPPSKRVQTRDLEPQKLEKGCFFPKYYVSILKVLRDRGGLTSIIEKWAGQPFAIAVLQCDCGEGTGLNPRYCGPIPCSQEVMGSSRGNNLLQKCEEIEELKTVISECQDDKDMQQMASEELSEATEGEIKFQLLLLKSLLPKDDADERDCILEVRAGWKYEVLEVAESDLKGYKNRAKALKILCAKLYEIERLSNQSSRSKLRMDQIGSGDRFERIHTYNFPQGRVTDHRVGITTHSIDDVLQGEDLDAFIDALLLQEEMDAIASSFQQYRCCISTEATPPAERYEIFAKGEVQDSKPIFCLRHSRMEYFQLNSVQH</sequence>
<dbReference type="Pfam" id="PF03462">
    <property type="entry name" value="PCRF"/>
    <property type="match status" value="1"/>
</dbReference>
<dbReference type="InterPro" id="IPR050057">
    <property type="entry name" value="Prokaryotic/Mito_RF"/>
</dbReference>
<dbReference type="InterPro" id="IPR000352">
    <property type="entry name" value="Pep_chain_release_fac_I"/>
</dbReference>
<dbReference type="GO" id="GO:0003747">
    <property type="term" value="F:translation release factor activity"/>
    <property type="evidence" value="ECO:0007669"/>
    <property type="project" value="InterPro"/>
</dbReference>
<keyword evidence="2" id="KW-0488">Methylation</keyword>
<reference evidence="5" key="1">
    <citation type="submission" date="2023-12" db="EMBL/GenBank/DDBJ databases">
        <title>Genome assembly of Anisodus tanguticus.</title>
        <authorList>
            <person name="Wang Y.-J."/>
        </authorList>
    </citation>
    <scope>NUCLEOTIDE SEQUENCE</scope>
    <source>
        <strain evidence="5">KB-2021</strain>
        <tissue evidence="5">Leaf</tissue>
    </source>
</reference>
<accession>A0AAE1QYY3</accession>
<dbReference type="AlphaFoldDB" id="A0AAE1QYY3"/>
<dbReference type="Gene3D" id="3.30.70.1660">
    <property type="match status" value="1"/>
</dbReference>